<proteinExistence type="predicted"/>
<protein>
    <submittedName>
        <fullName evidence="3">Uncharacterized protein</fullName>
    </submittedName>
</protein>
<dbReference type="EMBL" id="MU806060">
    <property type="protein sequence ID" value="KAJ3840864.1"/>
    <property type="molecule type" value="Genomic_DNA"/>
</dbReference>
<dbReference type="AlphaFoldDB" id="A0AA38PDE0"/>
<dbReference type="Proteomes" id="UP001163846">
    <property type="component" value="Unassembled WGS sequence"/>
</dbReference>
<evidence type="ECO:0000256" key="1">
    <source>
        <dbReference type="SAM" id="MobiDB-lite"/>
    </source>
</evidence>
<feature type="signal peptide" evidence="2">
    <location>
        <begin position="1"/>
        <end position="22"/>
    </location>
</feature>
<accession>A0AA38PDE0</accession>
<evidence type="ECO:0000256" key="2">
    <source>
        <dbReference type="SAM" id="SignalP"/>
    </source>
</evidence>
<name>A0AA38PDE0_9AGAR</name>
<feature type="region of interest" description="Disordered" evidence="1">
    <location>
        <begin position="116"/>
        <end position="142"/>
    </location>
</feature>
<keyword evidence="4" id="KW-1185">Reference proteome</keyword>
<keyword evidence="2" id="KW-0732">Signal</keyword>
<sequence>MRLLFTSIFYLGLLRCPASVFATPIRTSPDPTEGHSTRALRVRGQESAVRTEYLVEVKLRHQPRAIASLQAVASDVRDGVEFELAWILPVYDAHKENRRLDPATVPDEHSTFRVTKLSFESSSTDNPERIGPQAEDSQASVSPDASAFWLDITVLHPNETHWK</sequence>
<feature type="chain" id="PRO_5041302354" evidence="2">
    <location>
        <begin position="23"/>
        <end position="163"/>
    </location>
</feature>
<reference evidence="3" key="1">
    <citation type="submission" date="2022-08" db="EMBL/GenBank/DDBJ databases">
        <authorList>
            <consortium name="DOE Joint Genome Institute"/>
            <person name="Min B."/>
            <person name="Riley R."/>
            <person name="Sierra-Patev S."/>
            <person name="Naranjo-Ortiz M."/>
            <person name="Looney B."/>
            <person name="Konkel Z."/>
            <person name="Slot J.C."/>
            <person name="Sakamoto Y."/>
            <person name="Steenwyk J.L."/>
            <person name="Rokas A."/>
            <person name="Carro J."/>
            <person name="Camarero S."/>
            <person name="Ferreira P."/>
            <person name="Molpeceres G."/>
            <person name="Ruiz-Duenas F.J."/>
            <person name="Serrano A."/>
            <person name="Henrissat B."/>
            <person name="Drula E."/>
            <person name="Hughes K.W."/>
            <person name="Mata J.L."/>
            <person name="Ishikawa N.K."/>
            <person name="Vargas-Isla R."/>
            <person name="Ushijima S."/>
            <person name="Smith C.A."/>
            <person name="Ahrendt S."/>
            <person name="Andreopoulos W."/>
            <person name="He G."/>
            <person name="Labutti K."/>
            <person name="Lipzen A."/>
            <person name="Ng V."/>
            <person name="Sandor L."/>
            <person name="Barry K."/>
            <person name="Martinez A.T."/>
            <person name="Xiao Y."/>
            <person name="Gibbons J.G."/>
            <person name="Terashima K."/>
            <person name="Hibbett D.S."/>
            <person name="Grigoriev I.V."/>
        </authorList>
    </citation>
    <scope>NUCLEOTIDE SEQUENCE</scope>
    <source>
        <strain evidence="3">TFB9207</strain>
    </source>
</reference>
<organism evidence="3 4">
    <name type="scientific">Lentinula raphanica</name>
    <dbReference type="NCBI Taxonomy" id="153919"/>
    <lineage>
        <taxon>Eukaryota</taxon>
        <taxon>Fungi</taxon>
        <taxon>Dikarya</taxon>
        <taxon>Basidiomycota</taxon>
        <taxon>Agaricomycotina</taxon>
        <taxon>Agaricomycetes</taxon>
        <taxon>Agaricomycetidae</taxon>
        <taxon>Agaricales</taxon>
        <taxon>Marasmiineae</taxon>
        <taxon>Omphalotaceae</taxon>
        <taxon>Lentinula</taxon>
    </lineage>
</organism>
<evidence type="ECO:0000313" key="3">
    <source>
        <dbReference type="EMBL" id="KAJ3840864.1"/>
    </source>
</evidence>
<evidence type="ECO:0000313" key="4">
    <source>
        <dbReference type="Proteomes" id="UP001163846"/>
    </source>
</evidence>
<comment type="caution">
    <text evidence="3">The sequence shown here is derived from an EMBL/GenBank/DDBJ whole genome shotgun (WGS) entry which is preliminary data.</text>
</comment>
<gene>
    <name evidence="3" type="ORF">F5878DRAFT_611814</name>
</gene>